<evidence type="ECO:0000256" key="5">
    <source>
        <dbReference type="PIRSR" id="PIRSR000524-50"/>
    </source>
</evidence>
<dbReference type="InterPro" id="IPR015422">
    <property type="entry name" value="PyrdxlP-dep_Trfase_small"/>
</dbReference>
<comment type="similarity">
    <text evidence="2">Belongs to the class-V pyridoxal-phosphate-dependent aminotransferase family.</text>
</comment>
<dbReference type="InterPro" id="IPR000192">
    <property type="entry name" value="Aminotrans_V_dom"/>
</dbReference>
<dbReference type="Gene3D" id="3.40.640.10">
    <property type="entry name" value="Type I PLP-dependent aspartate aminotransferase-like (Major domain)"/>
    <property type="match status" value="1"/>
</dbReference>
<feature type="binding site" evidence="4">
    <location>
        <position position="349"/>
    </location>
    <ligand>
        <name>substrate</name>
    </ligand>
</feature>
<comment type="caution">
    <text evidence="7">The sequence shown here is derived from an EMBL/GenBank/DDBJ whole genome shotgun (WGS) entry which is preliminary data.</text>
</comment>
<protein>
    <submittedName>
        <fullName evidence="7">Alanine-glyoxylate transaminase/serine-glyoxylate transaminase/serine-pyruvate transaminase</fullName>
    </submittedName>
</protein>
<evidence type="ECO:0000313" key="8">
    <source>
        <dbReference type="Proteomes" id="UP000295361"/>
    </source>
</evidence>
<dbReference type="GO" id="GO:0008453">
    <property type="term" value="F:alanine-glyoxylate transaminase activity"/>
    <property type="evidence" value="ECO:0007669"/>
    <property type="project" value="TreeGrafter"/>
</dbReference>
<organism evidence="7 8">
    <name type="scientific">Roseateles toxinivorans</name>
    <dbReference type="NCBI Taxonomy" id="270368"/>
    <lineage>
        <taxon>Bacteria</taxon>
        <taxon>Pseudomonadati</taxon>
        <taxon>Pseudomonadota</taxon>
        <taxon>Betaproteobacteria</taxon>
        <taxon>Burkholderiales</taxon>
        <taxon>Sphaerotilaceae</taxon>
        <taxon>Roseateles</taxon>
    </lineage>
</organism>
<gene>
    <name evidence="7" type="ORF">DES47_104309</name>
</gene>
<keyword evidence="3 5" id="KW-0663">Pyridoxal phosphate</keyword>
<dbReference type="InterPro" id="IPR015424">
    <property type="entry name" value="PyrdxlP-dep_Trfase"/>
</dbReference>
<feature type="modified residue" description="N6-(pyridoxal phosphate)lysine" evidence="5">
    <location>
        <position position="200"/>
    </location>
</feature>
<sequence length="394" mass="41685">MDTRIPGRRFLHSPGPTHVPDEVLDAMRRQPMDMADPRLTRCIAACEAGLQRLLGTASAKPFIYAGNGHGAWEVLVENLIAPGELVLIAGTGHFSDSWALQTEALGRRVQRTPWIEGRAIDVAAVEQALRDDREHQIKALFVVHTDTASGITSELAPLRAALDAAGHPALLVADVVASLGAAPFEMDALGVNVAVGASQKGLMLPPGLGFVAVDQAAMEMAARNPAPRFYWDWRLRDSELPYRKFCGTPPQNLLMGLEAALGLVFQEGLGQVHARHALLARAVHATVEGWATAGALSFFAQVPEQRSVSVTAVQVAPGIDVDALRALARERFQVSIAGGLGPLTGRVFRIGHLGDLNAAMVLGCLAGVEAALTVQGIPFGRDGVARAVACLAKG</sequence>
<keyword evidence="7" id="KW-0670">Pyruvate</keyword>
<dbReference type="AlphaFoldDB" id="A0A4R6QMF9"/>
<evidence type="ECO:0000313" key="7">
    <source>
        <dbReference type="EMBL" id="TDP64025.1"/>
    </source>
</evidence>
<dbReference type="InterPro" id="IPR015421">
    <property type="entry name" value="PyrdxlP-dep_Trfase_major"/>
</dbReference>
<reference evidence="7 8" key="1">
    <citation type="submission" date="2019-03" db="EMBL/GenBank/DDBJ databases">
        <title>Genomic Encyclopedia of Type Strains, Phase IV (KMG-IV): sequencing the most valuable type-strain genomes for metagenomic binning, comparative biology and taxonomic classification.</title>
        <authorList>
            <person name="Goeker M."/>
        </authorList>
    </citation>
    <scope>NUCLEOTIDE SEQUENCE [LARGE SCALE GENOMIC DNA]</scope>
    <source>
        <strain evidence="7 8">DSM 16998</strain>
    </source>
</reference>
<dbReference type="PANTHER" id="PTHR21152:SF40">
    <property type="entry name" value="ALANINE--GLYOXYLATE AMINOTRANSFERASE"/>
    <property type="match status" value="1"/>
</dbReference>
<dbReference type="Proteomes" id="UP000295361">
    <property type="component" value="Unassembled WGS sequence"/>
</dbReference>
<evidence type="ECO:0000256" key="3">
    <source>
        <dbReference type="ARBA" id="ARBA00022898"/>
    </source>
</evidence>
<dbReference type="GO" id="GO:0004760">
    <property type="term" value="F:L-serine-pyruvate transaminase activity"/>
    <property type="evidence" value="ECO:0007669"/>
    <property type="project" value="TreeGrafter"/>
</dbReference>
<accession>A0A4R6QMF9</accession>
<dbReference type="PIRSF" id="PIRSF000524">
    <property type="entry name" value="SPT"/>
    <property type="match status" value="1"/>
</dbReference>
<evidence type="ECO:0000256" key="4">
    <source>
        <dbReference type="PIRSR" id="PIRSR000524-1"/>
    </source>
</evidence>
<dbReference type="Pfam" id="PF00266">
    <property type="entry name" value="Aminotran_5"/>
    <property type="match status" value="1"/>
</dbReference>
<proteinExistence type="inferred from homology"/>
<dbReference type="SUPFAM" id="SSF53383">
    <property type="entry name" value="PLP-dependent transferases"/>
    <property type="match status" value="1"/>
</dbReference>
<dbReference type="EMBL" id="SNXS01000004">
    <property type="protein sequence ID" value="TDP64025.1"/>
    <property type="molecule type" value="Genomic_DNA"/>
</dbReference>
<dbReference type="PANTHER" id="PTHR21152">
    <property type="entry name" value="AMINOTRANSFERASE CLASS V"/>
    <property type="match status" value="1"/>
</dbReference>
<feature type="domain" description="Aminotransferase class V" evidence="6">
    <location>
        <begin position="10"/>
        <end position="336"/>
    </location>
</feature>
<dbReference type="RefSeq" id="WP_166652038.1">
    <property type="nucleotide sequence ID" value="NZ_SNXS01000004.1"/>
</dbReference>
<comment type="cofactor">
    <cofactor evidence="1 5">
        <name>pyridoxal 5'-phosphate</name>
        <dbReference type="ChEBI" id="CHEBI:597326"/>
    </cofactor>
</comment>
<evidence type="ECO:0000259" key="6">
    <source>
        <dbReference type="Pfam" id="PF00266"/>
    </source>
</evidence>
<dbReference type="InParanoid" id="A0A4R6QMF9"/>
<dbReference type="Gene3D" id="3.90.1150.10">
    <property type="entry name" value="Aspartate Aminotransferase, domain 1"/>
    <property type="match status" value="1"/>
</dbReference>
<name>A0A4R6QMF9_9BURK</name>
<dbReference type="GO" id="GO:0019265">
    <property type="term" value="P:glycine biosynthetic process, by transamination of glyoxylate"/>
    <property type="evidence" value="ECO:0007669"/>
    <property type="project" value="TreeGrafter"/>
</dbReference>
<keyword evidence="8" id="KW-1185">Reference proteome</keyword>
<dbReference type="InterPro" id="IPR024169">
    <property type="entry name" value="SP_NH2Trfase/AEP_transaminase"/>
</dbReference>
<evidence type="ECO:0000256" key="2">
    <source>
        <dbReference type="ARBA" id="ARBA00009236"/>
    </source>
</evidence>
<evidence type="ECO:0000256" key="1">
    <source>
        <dbReference type="ARBA" id="ARBA00001933"/>
    </source>
</evidence>